<protein>
    <recommendedName>
        <fullName evidence="5">Peptidase S8/S53 domain-containing protein</fullName>
    </recommendedName>
</protein>
<dbReference type="EMBL" id="PIPL01000001">
    <property type="protein sequence ID" value="RUO26004.1"/>
    <property type="molecule type" value="Genomic_DNA"/>
</dbReference>
<dbReference type="Pfam" id="PF00082">
    <property type="entry name" value="Peptidase_S8"/>
    <property type="match status" value="1"/>
</dbReference>
<evidence type="ECO:0000256" key="3">
    <source>
        <dbReference type="ARBA" id="ARBA00022801"/>
    </source>
</evidence>
<dbReference type="InterPro" id="IPR050131">
    <property type="entry name" value="Peptidase_S8_subtilisin-like"/>
</dbReference>
<evidence type="ECO:0000313" key="7">
    <source>
        <dbReference type="Proteomes" id="UP000288293"/>
    </source>
</evidence>
<proteinExistence type="inferred from homology"/>
<dbReference type="OrthoDB" id="9768989at2"/>
<dbReference type="CDD" id="cd04847">
    <property type="entry name" value="Peptidases_S8_Subtilisin_like_2"/>
    <property type="match status" value="1"/>
</dbReference>
<gene>
    <name evidence="6" type="ORF">CWE09_04565</name>
</gene>
<comment type="caution">
    <text evidence="6">The sequence shown here is derived from an EMBL/GenBank/DDBJ whole genome shotgun (WGS) entry which is preliminary data.</text>
</comment>
<dbReference type="RefSeq" id="WP_126802820.1">
    <property type="nucleotide sequence ID" value="NZ_PIPL01000001.1"/>
</dbReference>
<dbReference type="Proteomes" id="UP000288293">
    <property type="component" value="Unassembled WGS sequence"/>
</dbReference>
<dbReference type="GO" id="GO:0006508">
    <property type="term" value="P:proteolysis"/>
    <property type="evidence" value="ECO:0007669"/>
    <property type="project" value="UniProtKB-KW"/>
</dbReference>
<keyword evidence="7" id="KW-1185">Reference proteome</keyword>
<sequence length="820" mass="90916">MANKDGKPHFHIENAGTSHEFRKASSPIYKARPTLNPNAHGAQLLGHFGGLIQAQEHISQLQPPADIDRVGLQVTFESFEGFELVFDGLSSEHQGIELLNIQIKHNTYFATVFIPEGKLVVFQRKLEQYVETSSNDKPANKNLIESIANFYQATLESLWTDAPDLLPSHKQQVTSWEVWLPRGNGQAEVDFERLAQSLEIPVASRKLVFRERVVRYIDASTDQLTSSVHLLNTVAELRKPKETAEFFDHLTIEEQRDWSSELLERLSYKLEDENPTVTIIDTGVNIGHPLLAPFSSQQKIFTVNDAFGTADVEGHGTNMAGIALWGDLKTALESQEPVTISHNLESVKIINQDGDNEDQAYGAITIEATILPEMIAPLTNRIYTLAVCATDTRDMGRPSAWSAAIDELCFNRIGEQDPKRLFIVAAGNSKKQPADYGAYPAYLDSHQIHDPGQSWNALTVGAYTEKVTIAEHGYTAPVADVGEISPYSSTSTEWDGRKPIKPDVVFEGGNVGLEPTGGYSLPSLSLLTTDHSIQERLFTTFCATSAATALAANFSAKVFARYPNLRPETVRALVIHSASWTDAMYAQFAPAGTEKQKSAKLIKRVGHGVPDIEKALDSASQRASVIFEDSIKPFKKYQSVKFNELRLHDLPWPTELLQGLGNTDVKLTVTLSYFIEPNPSNRAFSNKYSYQSHNLGFELKRSLESNEQLLQRISTGDRPDDFEAQDDSGQWRIGPKARAHGSVSKDVWEGTAVDLASMDKLVVVPGNGWWKTRTSFKLHDEEVRYSLVLTIETPASDVDLYSAIETVIQSQVATQVGINT</sequence>
<organism evidence="6 7">
    <name type="scientific">Aliidiomarina minuta</name>
    <dbReference type="NCBI Taxonomy" id="880057"/>
    <lineage>
        <taxon>Bacteria</taxon>
        <taxon>Pseudomonadati</taxon>
        <taxon>Pseudomonadota</taxon>
        <taxon>Gammaproteobacteria</taxon>
        <taxon>Alteromonadales</taxon>
        <taxon>Idiomarinaceae</taxon>
        <taxon>Aliidiomarina</taxon>
    </lineage>
</organism>
<accession>A0A432W7E4</accession>
<evidence type="ECO:0000256" key="4">
    <source>
        <dbReference type="ARBA" id="ARBA00022825"/>
    </source>
</evidence>
<dbReference type="PRINTS" id="PR00723">
    <property type="entry name" value="SUBTILISIN"/>
</dbReference>
<comment type="similarity">
    <text evidence="1">Belongs to the peptidase S8 family.</text>
</comment>
<keyword evidence="3" id="KW-0378">Hydrolase</keyword>
<dbReference type="InterPro" id="IPR034074">
    <property type="entry name" value="Y4bN_pept_dom"/>
</dbReference>
<dbReference type="InterPro" id="IPR000209">
    <property type="entry name" value="Peptidase_S8/S53_dom"/>
</dbReference>
<dbReference type="Gene3D" id="3.40.50.200">
    <property type="entry name" value="Peptidase S8/S53 domain"/>
    <property type="match status" value="1"/>
</dbReference>
<reference evidence="6 7" key="1">
    <citation type="journal article" date="2011" name="Front. Microbiol.">
        <title>Genomic signatures of strain selection and enhancement in Bacillus atrophaeus var. globigii, a historical biowarfare simulant.</title>
        <authorList>
            <person name="Gibbons H.S."/>
            <person name="Broomall S.M."/>
            <person name="McNew L.A."/>
            <person name="Daligault H."/>
            <person name="Chapman C."/>
            <person name="Bruce D."/>
            <person name="Karavis M."/>
            <person name="Krepps M."/>
            <person name="McGregor P.A."/>
            <person name="Hong C."/>
            <person name="Park K.H."/>
            <person name="Akmal A."/>
            <person name="Feldman A."/>
            <person name="Lin J.S."/>
            <person name="Chang W.E."/>
            <person name="Higgs B.W."/>
            <person name="Demirev P."/>
            <person name="Lindquist J."/>
            <person name="Liem A."/>
            <person name="Fochler E."/>
            <person name="Read T.D."/>
            <person name="Tapia R."/>
            <person name="Johnson S."/>
            <person name="Bishop-Lilly K.A."/>
            <person name="Detter C."/>
            <person name="Han C."/>
            <person name="Sozhamannan S."/>
            <person name="Rosenzweig C.N."/>
            <person name="Skowronski E.W."/>
        </authorList>
    </citation>
    <scope>NUCLEOTIDE SEQUENCE [LARGE SCALE GENOMIC DNA]</scope>
    <source>
        <strain evidence="6 7">MLST1</strain>
    </source>
</reference>
<dbReference type="PANTHER" id="PTHR43806:SF11">
    <property type="entry name" value="CEREVISIN-RELATED"/>
    <property type="match status" value="1"/>
</dbReference>
<name>A0A432W7E4_9GAMM</name>
<evidence type="ECO:0000259" key="5">
    <source>
        <dbReference type="Pfam" id="PF00082"/>
    </source>
</evidence>
<evidence type="ECO:0000313" key="6">
    <source>
        <dbReference type="EMBL" id="RUO26004.1"/>
    </source>
</evidence>
<keyword evidence="4" id="KW-0720">Serine protease</keyword>
<evidence type="ECO:0000256" key="2">
    <source>
        <dbReference type="ARBA" id="ARBA00022670"/>
    </source>
</evidence>
<keyword evidence="2" id="KW-0645">Protease</keyword>
<evidence type="ECO:0000256" key="1">
    <source>
        <dbReference type="ARBA" id="ARBA00011073"/>
    </source>
</evidence>
<dbReference type="PANTHER" id="PTHR43806">
    <property type="entry name" value="PEPTIDASE S8"/>
    <property type="match status" value="1"/>
</dbReference>
<dbReference type="SUPFAM" id="SSF52743">
    <property type="entry name" value="Subtilisin-like"/>
    <property type="match status" value="1"/>
</dbReference>
<dbReference type="InterPro" id="IPR036852">
    <property type="entry name" value="Peptidase_S8/S53_dom_sf"/>
</dbReference>
<dbReference type="AlphaFoldDB" id="A0A432W7E4"/>
<feature type="domain" description="Peptidase S8/S53" evidence="5">
    <location>
        <begin position="273"/>
        <end position="608"/>
    </location>
</feature>
<dbReference type="GO" id="GO:0004252">
    <property type="term" value="F:serine-type endopeptidase activity"/>
    <property type="evidence" value="ECO:0007669"/>
    <property type="project" value="InterPro"/>
</dbReference>
<dbReference type="InterPro" id="IPR015500">
    <property type="entry name" value="Peptidase_S8_subtilisin-rel"/>
</dbReference>